<evidence type="ECO:0000256" key="2">
    <source>
        <dbReference type="RuleBase" id="RU003749"/>
    </source>
</evidence>
<dbReference type="SUPFAM" id="SSF52091">
    <property type="entry name" value="SpoIIaa-like"/>
    <property type="match status" value="1"/>
</dbReference>
<dbReference type="InterPro" id="IPR002645">
    <property type="entry name" value="STAS_dom"/>
</dbReference>
<dbReference type="NCBIfam" id="TIGR00377">
    <property type="entry name" value="ant_ant_sig"/>
    <property type="match status" value="1"/>
</dbReference>
<protein>
    <recommendedName>
        <fullName evidence="2">Anti-sigma factor antagonist</fullName>
    </recommendedName>
</protein>
<dbReference type="PANTHER" id="PTHR33495:SF2">
    <property type="entry name" value="ANTI-SIGMA FACTOR ANTAGONIST TM_1081-RELATED"/>
    <property type="match status" value="1"/>
</dbReference>
<organism evidence="4 5">
    <name type="scientific">Nocardia aurantiaca</name>
    <dbReference type="NCBI Taxonomy" id="2675850"/>
    <lineage>
        <taxon>Bacteria</taxon>
        <taxon>Bacillati</taxon>
        <taxon>Actinomycetota</taxon>
        <taxon>Actinomycetes</taxon>
        <taxon>Mycobacteriales</taxon>
        <taxon>Nocardiaceae</taxon>
        <taxon>Nocardia</taxon>
    </lineage>
</organism>
<reference evidence="4 5" key="1">
    <citation type="submission" date="2019-11" db="EMBL/GenBank/DDBJ databases">
        <title>Nocardia sp. nov. CT2-14 isolated from soil.</title>
        <authorList>
            <person name="Kanchanasin P."/>
            <person name="Tanasupawat S."/>
            <person name="Yuki M."/>
            <person name="Kudo T."/>
        </authorList>
    </citation>
    <scope>NUCLEOTIDE SEQUENCE [LARGE SCALE GENOMIC DNA]</scope>
    <source>
        <strain evidence="4 5">CT2-14</strain>
    </source>
</reference>
<dbReference type="InterPro" id="IPR003658">
    <property type="entry name" value="Anti-sigma_ant"/>
</dbReference>
<dbReference type="Gene3D" id="3.30.750.24">
    <property type="entry name" value="STAS domain"/>
    <property type="match status" value="1"/>
</dbReference>
<gene>
    <name evidence="4" type="ORF">GLP40_11355</name>
</gene>
<sequence length="123" mass="13494">MTDRNDESAVSELVAEHRMAGEVAIVTVRGEVDIATRAQLEQAVRTCLARTRGGFCVLDLTDVRFLGGHGLAALLEVSRSAEKLQQPLRIVVDSNRPVVRPIEITGLEEFLALYHSVEEALRA</sequence>
<evidence type="ECO:0000259" key="3">
    <source>
        <dbReference type="PROSITE" id="PS50801"/>
    </source>
</evidence>
<dbReference type="GO" id="GO:0043856">
    <property type="term" value="F:anti-sigma factor antagonist activity"/>
    <property type="evidence" value="ECO:0007669"/>
    <property type="project" value="InterPro"/>
</dbReference>
<keyword evidence="5" id="KW-1185">Reference proteome</keyword>
<dbReference type="Pfam" id="PF01740">
    <property type="entry name" value="STAS"/>
    <property type="match status" value="1"/>
</dbReference>
<accession>A0A6I3KUZ0</accession>
<comment type="caution">
    <text evidence="4">The sequence shown here is derived from an EMBL/GenBank/DDBJ whole genome shotgun (WGS) entry which is preliminary data.</text>
</comment>
<dbReference type="PROSITE" id="PS50801">
    <property type="entry name" value="STAS"/>
    <property type="match status" value="1"/>
</dbReference>
<evidence type="ECO:0000256" key="1">
    <source>
        <dbReference type="ARBA" id="ARBA00009013"/>
    </source>
</evidence>
<dbReference type="EMBL" id="WMBB01000005">
    <property type="protein sequence ID" value="MTE13367.1"/>
    <property type="molecule type" value="Genomic_DNA"/>
</dbReference>
<dbReference type="Proteomes" id="UP000432464">
    <property type="component" value="Unassembled WGS sequence"/>
</dbReference>
<evidence type="ECO:0000313" key="4">
    <source>
        <dbReference type="EMBL" id="MTE13367.1"/>
    </source>
</evidence>
<dbReference type="InterPro" id="IPR036513">
    <property type="entry name" value="STAS_dom_sf"/>
</dbReference>
<dbReference type="PANTHER" id="PTHR33495">
    <property type="entry name" value="ANTI-SIGMA FACTOR ANTAGONIST TM_1081-RELATED-RELATED"/>
    <property type="match status" value="1"/>
</dbReference>
<feature type="domain" description="STAS" evidence="3">
    <location>
        <begin position="13"/>
        <end position="123"/>
    </location>
</feature>
<comment type="similarity">
    <text evidence="1 2">Belongs to the anti-sigma-factor antagonist family.</text>
</comment>
<dbReference type="AlphaFoldDB" id="A0A6I3KUZ0"/>
<evidence type="ECO:0000313" key="5">
    <source>
        <dbReference type="Proteomes" id="UP000432464"/>
    </source>
</evidence>
<proteinExistence type="inferred from homology"/>
<dbReference type="CDD" id="cd07043">
    <property type="entry name" value="STAS_anti-anti-sigma_factors"/>
    <property type="match status" value="1"/>
</dbReference>
<name>A0A6I3KUZ0_9NOCA</name>